<dbReference type="PROSITE" id="PS51828">
    <property type="entry name" value="PTX_2"/>
    <property type="match status" value="1"/>
</dbReference>
<dbReference type="Proteomes" id="UP001159428">
    <property type="component" value="Unassembled WGS sequence"/>
</dbReference>
<keyword evidence="4 6" id="KW-1015">Disulfide bond</keyword>
<sequence length="328" mass="36627">MVQITATRLFLLLLSRIIFNFQAACGQERSYTDGAITTRVGFSLKGSVMKTLRVPSIICCTQHCLKESRCISTNFKFLKHESNGMCELNDAALLAKTKNKFSPEEGVIFSQYSRMKWTNWLFNFEVSLSDFSLEFPSAAGFNDSVILPASVPKLQAFTICFWMKTDDRDNQGTPFSYAVEGRENEIVLKNYKNFRIQILFFLISASGISANDGKWHHICVTWENNNGSWNLYKDGGLEKGGAGLKAGAVIDGDGIFVLGKFQGDRLKEKNFIGQIAHLNIWSHVLPNDDITRLSQPCLSAEGNAVKWSDFKNGVHGNISVIIPSPCRP</sequence>
<keyword evidence="3" id="KW-0106">Calcium</keyword>
<evidence type="ECO:0000313" key="11">
    <source>
        <dbReference type="Proteomes" id="UP001159428"/>
    </source>
</evidence>
<dbReference type="Pfam" id="PF00354">
    <property type="entry name" value="Pentaxin"/>
    <property type="match status" value="1"/>
</dbReference>
<name>A0AAU9VM57_9CNID</name>
<reference evidence="10 11" key="1">
    <citation type="submission" date="2022-05" db="EMBL/GenBank/DDBJ databases">
        <authorList>
            <consortium name="Genoscope - CEA"/>
            <person name="William W."/>
        </authorList>
    </citation>
    <scope>NUCLEOTIDE SEQUENCE [LARGE SCALE GENOMIC DNA]</scope>
</reference>
<comment type="cofactor">
    <cofactor evidence="1">
        <name>Ca(2+)</name>
        <dbReference type="ChEBI" id="CHEBI:29108"/>
    </cofactor>
</comment>
<dbReference type="AlphaFoldDB" id="A0AAU9VM57"/>
<dbReference type="PANTHER" id="PTHR19277:SF161">
    <property type="entry name" value="LAMININ G DOMAIN-CONTAINING PROTEIN"/>
    <property type="match status" value="1"/>
</dbReference>
<keyword evidence="5" id="KW-0325">Glycoprotein</keyword>
<dbReference type="SUPFAM" id="SSF49899">
    <property type="entry name" value="Concanavalin A-like lectins/glucanases"/>
    <property type="match status" value="1"/>
</dbReference>
<dbReference type="EMBL" id="CALNXJ010000001">
    <property type="protein sequence ID" value="CAH3031194.1"/>
    <property type="molecule type" value="Genomic_DNA"/>
</dbReference>
<feature type="disulfide bond" evidence="6">
    <location>
        <begin position="160"/>
        <end position="219"/>
    </location>
</feature>
<evidence type="ECO:0000256" key="6">
    <source>
        <dbReference type="PROSITE-ProRule" id="PRU01172"/>
    </source>
</evidence>
<keyword evidence="11" id="KW-1185">Reference proteome</keyword>
<protein>
    <submittedName>
        <fullName evidence="10">Uncharacterized protein</fullName>
    </submittedName>
</protein>
<feature type="domain" description="Apple" evidence="8">
    <location>
        <begin position="25"/>
        <end position="114"/>
    </location>
</feature>
<evidence type="ECO:0000256" key="5">
    <source>
        <dbReference type="ARBA" id="ARBA00023180"/>
    </source>
</evidence>
<evidence type="ECO:0000256" key="7">
    <source>
        <dbReference type="SAM" id="SignalP"/>
    </source>
</evidence>
<feature type="signal peptide" evidence="7">
    <location>
        <begin position="1"/>
        <end position="26"/>
    </location>
</feature>
<feature type="chain" id="PRO_5043336673" evidence="7">
    <location>
        <begin position="27"/>
        <end position="328"/>
    </location>
</feature>
<proteinExistence type="predicted"/>
<evidence type="ECO:0000256" key="4">
    <source>
        <dbReference type="ARBA" id="ARBA00023157"/>
    </source>
</evidence>
<dbReference type="PROSITE" id="PS50948">
    <property type="entry name" value="PAN"/>
    <property type="match status" value="1"/>
</dbReference>
<dbReference type="PANTHER" id="PTHR19277">
    <property type="entry name" value="PENTRAXIN"/>
    <property type="match status" value="1"/>
</dbReference>
<evidence type="ECO:0000259" key="8">
    <source>
        <dbReference type="PROSITE" id="PS50948"/>
    </source>
</evidence>
<evidence type="ECO:0000313" key="10">
    <source>
        <dbReference type="EMBL" id="CAH3031194.1"/>
    </source>
</evidence>
<comment type="caution">
    <text evidence="10">The sequence shown here is derived from an EMBL/GenBank/DDBJ whole genome shotgun (WGS) entry which is preliminary data.</text>
</comment>
<dbReference type="PRINTS" id="PR00895">
    <property type="entry name" value="PENTAXIN"/>
</dbReference>
<evidence type="ECO:0000256" key="2">
    <source>
        <dbReference type="ARBA" id="ARBA00022723"/>
    </source>
</evidence>
<dbReference type="InterPro" id="IPR001759">
    <property type="entry name" value="PTX_dom"/>
</dbReference>
<dbReference type="Gene3D" id="2.60.120.200">
    <property type="match status" value="1"/>
</dbReference>
<dbReference type="GO" id="GO:0046872">
    <property type="term" value="F:metal ion binding"/>
    <property type="evidence" value="ECO:0007669"/>
    <property type="project" value="UniProtKB-KW"/>
</dbReference>
<evidence type="ECO:0000256" key="1">
    <source>
        <dbReference type="ARBA" id="ARBA00001913"/>
    </source>
</evidence>
<dbReference type="InterPro" id="IPR013320">
    <property type="entry name" value="ConA-like_dom_sf"/>
</dbReference>
<dbReference type="SMART" id="SM00159">
    <property type="entry name" value="PTX"/>
    <property type="match status" value="1"/>
</dbReference>
<accession>A0AAU9VM57</accession>
<organism evidence="10 11">
    <name type="scientific">Pocillopora meandrina</name>
    <dbReference type="NCBI Taxonomy" id="46732"/>
    <lineage>
        <taxon>Eukaryota</taxon>
        <taxon>Metazoa</taxon>
        <taxon>Cnidaria</taxon>
        <taxon>Anthozoa</taxon>
        <taxon>Hexacorallia</taxon>
        <taxon>Scleractinia</taxon>
        <taxon>Astrocoeniina</taxon>
        <taxon>Pocilloporidae</taxon>
        <taxon>Pocillopora</taxon>
    </lineage>
</organism>
<keyword evidence="2" id="KW-0479">Metal-binding</keyword>
<keyword evidence="7" id="KW-0732">Signal</keyword>
<dbReference type="InterPro" id="IPR051360">
    <property type="entry name" value="Neuronal_Pentraxin_Related"/>
</dbReference>
<evidence type="ECO:0000256" key="3">
    <source>
        <dbReference type="ARBA" id="ARBA00022837"/>
    </source>
</evidence>
<dbReference type="InterPro" id="IPR003609">
    <property type="entry name" value="Pan_app"/>
</dbReference>
<gene>
    <name evidence="10" type="ORF">PMEA_00001199</name>
</gene>
<feature type="domain" description="Pentraxin (PTX)" evidence="9">
    <location>
        <begin position="129"/>
        <end position="327"/>
    </location>
</feature>
<evidence type="ECO:0000259" key="9">
    <source>
        <dbReference type="PROSITE" id="PS51828"/>
    </source>
</evidence>